<dbReference type="CDD" id="cd17536">
    <property type="entry name" value="REC_YesN-like"/>
    <property type="match status" value="1"/>
</dbReference>
<dbReference type="PROSITE" id="PS01124">
    <property type="entry name" value="HTH_ARAC_FAMILY_2"/>
    <property type="match status" value="1"/>
</dbReference>
<dbReference type="InterPro" id="IPR018060">
    <property type="entry name" value="HTH_AraC"/>
</dbReference>
<keyword evidence="14" id="KW-1185">Reference proteome</keyword>
<dbReference type="Gene3D" id="1.10.10.60">
    <property type="entry name" value="Homeodomain-like"/>
    <property type="match status" value="2"/>
</dbReference>
<dbReference type="GO" id="GO:0000160">
    <property type="term" value="P:phosphorelay signal transduction system"/>
    <property type="evidence" value="ECO:0007669"/>
    <property type="project" value="UniProtKB-KW"/>
</dbReference>
<evidence type="ECO:0000256" key="4">
    <source>
        <dbReference type="ARBA" id="ARBA00022553"/>
    </source>
</evidence>
<evidence type="ECO:0000256" key="6">
    <source>
        <dbReference type="ARBA" id="ARBA00023015"/>
    </source>
</evidence>
<dbReference type="SMART" id="SM00342">
    <property type="entry name" value="HTH_ARAC"/>
    <property type="match status" value="1"/>
</dbReference>
<comment type="function">
    <text evidence="9">May play the central regulatory role in sporulation. It may be an element of the effector pathway responsible for the activation of sporulation genes in response to nutritional stress. Spo0A may act in concert with spo0H (a sigma factor) to control the expression of some genes that are critical to the sporulation process.</text>
</comment>
<comment type="caution">
    <text evidence="13">The sequence shown here is derived from an EMBL/GenBank/DDBJ whole genome shotgun (WGS) entry which is preliminary data.</text>
</comment>
<keyword evidence="4 10" id="KW-0597">Phosphoprotein</keyword>
<keyword evidence="5" id="KW-0902">Two-component regulatory system</keyword>
<evidence type="ECO:0000256" key="8">
    <source>
        <dbReference type="ARBA" id="ARBA00023163"/>
    </source>
</evidence>
<evidence type="ECO:0000313" key="13">
    <source>
        <dbReference type="EMBL" id="MBC8579533.1"/>
    </source>
</evidence>
<gene>
    <name evidence="13" type="ORF">H8718_08320</name>
</gene>
<dbReference type="InterPro" id="IPR020449">
    <property type="entry name" value="Tscrpt_reg_AraC-type_HTH"/>
</dbReference>
<dbReference type="AlphaFoldDB" id="A0A926IE98"/>
<evidence type="ECO:0000256" key="10">
    <source>
        <dbReference type="PROSITE-ProRule" id="PRU00169"/>
    </source>
</evidence>
<name>A0A926IE98_9FIRM</name>
<dbReference type="EMBL" id="JACRSY010000011">
    <property type="protein sequence ID" value="MBC8579533.1"/>
    <property type="molecule type" value="Genomic_DNA"/>
</dbReference>
<dbReference type="GO" id="GO:0043565">
    <property type="term" value="F:sequence-specific DNA binding"/>
    <property type="evidence" value="ECO:0007669"/>
    <property type="project" value="InterPro"/>
</dbReference>
<keyword evidence="3" id="KW-0963">Cytoplasm</keyword>
<keyword evidence="6" id="KW-0805">Transcription regulation</keyword>
<evidence type="ECO:0000259" key="11">
    <source>
        <dbReference type="PROSITE" id="PS01124"/>
    </source>
</evidence>
<proteinExistence type="predicted"/>
<feature type="domain" description="Response regulatory" evidence="12">
    <location>
        <begin position="3"/>
        <end position="120"/>
    </location>
</feature>
<dbReference type="InterPro" id="IPR001789">
    <property type="entry name" value="Sig_transdc_resp-reg_receiver"/>
</dbReference>
<dbReference type="InterPro" id="IPR009057">
    <property type="entry name" value="Homeodomain-like_sf"/>
</dbReference>
<evidence type="ECO:0000259" key="12">
    <source>
        <dbReference type="PROSITE" id="PS50110"/>
    </source>
</evidence>
<evidence type="ECO:0000256" key="3">
    <source>
        <dbReference type="ARBA" id="ARBA00022490"/>
    </source>
</evidence>
<feature type="domain" description="HTH araC/xylS-type" evidence="11">
    <location>
        <begin position="423"/>
        <end position="522"/>
    </location>
</feature>
<dbReference type="InterPro" id="IPR011006">
    <property type="entry name" value="CheY-like_superfamily"/>
</dbReference>
<dbReference type="SMART" id="SM00448">
    <property type="entry name" value="REC"/>
    <property type="match status" value="1"/>
</dbReference>
<evidence type="ECO:0000256" key="1">
    <source>
        <dbReference type="ARBA" id="ARBA00004496"/>
    </source>
</evidence>
<dbReference type="PRINTS" id="PR00032">
    <property type="entry name" value="HTHARAC"/>
</dbReference>
<dbReference type="RefSeq" id="WP_249332557.1">
    <property type="nucleotide sequence ID" value="NZ_JACRSY010000011.1"/>
</dbReference>
<dbReference type="GO" id="GO:0003700">
    <property type="term" value="F:DNA-binding transcription factor activity"/>
    <property type="evidence" value="ECO:0007669"/>
    <property type="project" value="InterPro"/>
</dbReference>
<dbReference type="GO" id="GO:0005737">
    <property type="term" value="C:cytoplasm"/>
    <property type="evidence" value="ECO:0007669"/>
    <property type="project" value="UniProtKB-SubCell"/>
</dbReference>
<dbReference type="PANTHER" id="PTHR42713">
    <property type="entry name" value="HISTIDINE KINASE-RELATED"/>
    <property type="match status" value="1"/>
</dbReference>
<dbReference type="PANTHER" id="PTHR42713:SF3">
    <property type="entry name" value="TRANSCRIPTIONAL REGULATORY PROTEIN HPTR"/>
    <property type="match status" value="1"/>
</dbReference>
<evidence type="ECO:0000313" key="14">
    <source>
        <dbReference type="Proteomes" id="UP000655830"/>
    </source>
</evidence>
<protein>
    <recommendedName>
        <fullName evidence="2">Stage 0 sporulation protein A homolog</fullName>
    </recommendedName>
</protein>
<dbReference type="Pfam" id="PF00072">
    <property type="entry name" value="Response_reg"/>
    <property type="match status" value="1"/>
</dbReference>
<evidence type="ECO:0000256" key="9">
    <source>
        <dbReference type="ARBA" id="ARBA00024867"/>
    </source>
</evidence>
<dbReference type="Pfam" id="PF12833">
    <property type="entry name" value="HTH_18"/>
    <property type="match status" value="1"/>
</dbReference>
<evidence type="ECO:0000256" key="2">
    <source>
        <dbReference type="ARBA" id="ARBA00018672"/>
    </source>
</evidence>
<evidence type="ECO:0000256" key="7">
    <source>
        <dbReference type="ARBA" id="ARBA00023125"/>
    </source>
</evidence>
<dbReference type="Proteomes" id="UP000655830">
    <property type="component" value="Unassembled WGS sequence"/>
</dbReference>
<dbReference type="SUPFAM" id="SSF52172">
    <property type="entry name" value="CheY-like"/>
    <property type="match status" value="1"/>
</dbReference>
<organism evidence="13 14">
    <name type="scientific">Zhenhengia yiwuensis</name>
    <dbReference type="NCBI Taxonomy" id="2763666"/>
    <lineage>
        <taxon>Bacteria</taxon>
        <taxon>Bacillati</taxon>
        <taxon>Bacillota</taxon>
        <taxon>Clostridia</taxon>
        <taxon>Lachnospirales</taxon>
        <taxon>Lachnospiraceae</taxon>
        <taxon>Zhenhengia</taxon>
    </lineage>
</organism>
<accession>A0A926IE98</accession>
<dbReference type="PROSITE" id="PS50110">
    <property type="entry name" value="RESPONSE_REGULATORY"/>
    <property type="match status" value="1"/>
</dbReference>
<dbReference type="SUPFAM" id="SSF46689">
    <property type="entry name" value="Homeodomain-like"/>
    <property type="match status" value="2"/>
</dbReference>
<reference evidence="13" key="1">
    <citation type="submission" date="2020-08" db="EMBL/GenBank/DDBJ databases">
        <title>Genome public.</title>
        <authorList>
            <person name="Liu C."/>
            <person name="Sun Q."/>
        </authorList>
    </citation>
    <scope>NUCLEOTIDE SEQUENCE</scope>
    <source>
        <strain evidence="13">NSJ-12</strain>
    </source>
</reference>
<evidence type="ECO:0000256" key="5">
    <source>
        <dbReference type="ARBA" id="ARBA00023012"/>
    </source>
</evidence>
<dbReference type="Gene3D" id="3.40.50.2300">
    <property type="match status" value="1"/>
</dbReference>
<keyword evidence="8" id="KW-0804">Transcription</keyword>
<sequence length="529" mass="61312">MYKIALIDDEAVVRDGMKDLIPWEELGLELIGTAEDGEKGLLLIQEMLPDIVLLDINMPRLNGLDLAHILTKNYPLIKIILISGYDEFHYARQALRMGVQDYILKPVTKSEMVNLLYAIVGKLDEEREQIRKEADVLNKIEQSIPLIQQKLLEELVFTEIESSMIAKKCIKANIPYNKAFYGIFLIDADNQIENKELTYFAIQNIVSEMVVNKKWGILFELEECNAVLYFTDEKENPKDKYDEAIRYIKCAITELIGITVTIGVGILVNQIEEISTSYQTAYYALLSRFFQGTNKIIENSKPYEVTKVHFAQWVQWESEVIKSIEQKEAFEQVINKIANEVRKRKMAVKDIEELWGNLACALFKKFMEIDPSITEIFSEGINLTEEIKNFKTLSDMQIWIKGLYERCMNYINDQAKPNKVHIKNILGFIEENYNMPDLSMKMVCDSVHISASHFSNIFKREVGVTFVQYLTEYRIEKAKRLLKYTPLRTYEISEAVGYADPHYFSSTFKKAVGQSPSEYRKISGERERK</sequence>
<feature type="modified residue" description="4-aspartylphosphate" evidence="10">
    <location>
        <position position="55"/>
    </location>
</feature>
<comment type="subcellular location">
    <subcellularLocation>
        <location evidence="1">Cytoplasm</location>
    </subcellularLocation>
</comment>
<dbReference type="InterPro" id="IPR051552">
    <property type="entry name" value="HptR"/>
</dbReference>
<keyword evidence="7" id="KW-0238">DNA-binding</keyword>